<evidence type="ECO:0000256" key="4">
    <source>
        <dbReference type="ARBA" id="ARBA00023163"/>
    </source>
</evidence>
<evidence type="ECO:0000313" key="8">
    <source>
        <dbReference type="Proteomes" id="UP001596084"/>
    </source>
</evidence>
<proteinExistence type="inferred from homology"/>
<dbReference type="RefSeq" id="WP_245660956.1">
    <property type="nucleotide sequence ID" value="NZ_JBHSMX010000061.1"/>
</dbReference>
<evidence type="ECO:0000256" key="1">
    <source>
        <dbReference type="ARBA" id="ARBA00006157"/>
    </source>
</evidence>
<gene>
    <name evidence="7" type="ORF">ACFPP7_18840</name>
</gene>
<dbReference type="InterPro" id="IPR038722">
    <property type="entry name" value="Ner_HTH_dom"/>
</dbReference>
<keyword evidence="3" id="KW-0238">DNA-binding</keyword>
<dbReference type="EMBL" id="JBHSMX010000061">
    <property type="protein sequence ID" value="MFC5522950.1"/>
    <property type="molecule type" value="Genomic_DNA"/>
</dbReference>
<dbReference type="SUPFAM" id="SSF47413">
    <property type="entry name" value="lambda repressor-like DNA-binding domains"/>
    <property type="match status" value="1"/>
</dbReference>
<comment type="similarity">
    <text evidence="1">Belongs to the ner transcriptional regulatory family.</text>
</comment>
<dbReference type="InterPro" id="IPR010982">
    <property type="entry name" value="Lambda_DNA-bd_dom_sf"/>
</dbReference>
<accession>A0ABW0QEE6</accession>
<dbReference type="Gene3D" id="1.10.260.40">
    <property type="entry name" value="lambda repressor-like DNA-binding domains"/>
    <property type="match status" value="1"/>
</dbReference>
<evidence type="ECO:0000259" key="6">
    <source>
        <dbReference type="Pfam" id="PF13693"/>
    </source>
</evidence>
<feature type="region of interest" description="Disordered" evidence="5">
    <location>
        <begin position="126"/>
        <end position="156"/>
    </location>
</feature>
<name>A0ABW0QEE6_9BURK</name>
<reference evidence="8" key="1">
    <citation type="journal article" date="2019" name="Int. J. Syst. Evol. Microbiol.">
        <title>The Global Catalogue of Microorganisms (GCM) 10K type strain sequencing project: providing services to taxonomists for standard genome sequencing and annotation.</title>
        <authorList>
            <consortium name="The Broad Institute Genomics Platform"/>
            <consortium name="The Broad Institute Genome Sequencing Center for Infectious Disease"/>
            <person name="Wu L."/>
            <person name="Ma J."/>
        </authorList>
    </citation>
    <scope>NUCLEOTIDE SEQUENCE [LARGE SCALE GENOMIC DNA]</scope>
    <source>
        <strain evidence="8">CGMCC 4.7277</strain>
    </source>
</reference>
<evidence type="ECO:0000313" key="7">
    <source>
        <dbReference type="EMBL" id="MFC5522950.1"/>
    </source>
</evidence>
<sequence>MRIRKSIEAPASKQILEQKFVDFNLFVLKIMGMSTNKSTPIQEDMHPADVIAALHKRGTSLRKIAIENGYSHIQRVLTSPWLAAEQLVAKALDRKPEDLWPSRYLNPADRALAFQQTRKITVTMPYQHKQQPRKVSHELSAGNFGPLNDGFPHSQQ</sequence>
<evidence type="ECO:0000256" key="2">
    <source>
        <dbReference type="ARBA" id="ARBA00023015"/>
    </source>
</evidence>
<evidence type="ECO:0000256" key="5">
    <source>
        <dbReference type="SAM" id="MobiDB-lite"/>
    </source>
</evidence>
<organism evidence="7 8">
    <name type="scientific">Polaromonas jejuensis</name>
    <dbReference type="NCBI Taxonomy" id="457502"/>
    <lineage>
        <taxon>Bacteria</taxon>
        <taxon>Pseudomonadati</taxon>
        <taxon>Pseudomonadota</taxon>
        <taxon>Betaproteobacteria</taxon>
        <taxon>Burkholderiales</taxon>
        <taxon>Comamonadaceae</taxon>
        <taxon>Polaromonas</taxon>
    </lineage>
</organism>
<dbReference type="Proteomes" id="UP001596084">
    <property type="component" value="Unassembled WGS sequence"/>
</dbReference>
<feature type="domain" description="Ner winged helix-turn-helix DNA-binding" evidence="6">
    <location>
        <begin position="44"/>
        <end position="110"/>
    </location>
</feature>
<protein>
    <submittedName>
        <fullName evidence="7">Helix-turn-helix domain-containing protein</fullName>
    </submittedName>
</protein>
<comment type="caution">
    <text evidence="7">The sequence shown here is derived from an EMBL/GenBank/DDBJ whole genome shotgun (WGS) entry which is preliminary data.</text>
</comment>
<keyword evidence="2" id="KW-0805">Transcription regulation</keyword>
<keyword evidence="8" id="KW-1185">Reference proteome</keyword>
<dbReference type="Pfam" id="PF13693">
    <property type="entry name" value="HTH_35"/>
    <property type="match status" value="1"/>
</dbReference>
<evidence type="ECO:0000256" key="3">
    <source>
        <dbReference type="ARBA" id="ARBA00023125"/>
    </source>
</evidence>
<keyword evidence="4" id="KW-0804">Transcription</keyword>